<dbReference type="Proteomes" id="UP000700596">
    <property type="component" value="Unassembled WGS sequence"/>
</dbReference>
<name>A0A9P9IBF1_9PLEO</name>
<feature type="region of interest" description="Disordered" evidence="1">
    <location>
        <begin position="1"/>
        <end position="26"/>
    </location>
</feature>
<dbReference type="EMBL" id="JAGMWT010000016">
    <property type="protein sequence ID" value="KAH7115248.1"/>
    <property type="molecule type" value="Genomic_DNA"/>
</dbReference>
<comment type="caution">
    <text evidence="2">The sequence shown here is derived from an EMBL/GenBank/DDBJ whole genome shotgun (WGS) entry which is preliminary data.</text>
</comment>
<reference evidence="2" key="1">
    <citation type="journal article" date="2021" name="Nat. Commun.">
        <title>Genetic determinants of endophytism in the Arabidopsis root mycobiome.</title>
        <authorList>
            <person name="Mesny F."/>
            <person name="Miyauchi S."/>
            <person name="Thiergart T."/>
            <person name="Pickel B."/>
            <person name="Atanasova L."/>
            <person name="Karlsson M."/>
            <person name="Huettel B."/>
            <person name="Barry K.W."/>
            <person name="Haridas S."/>
            <person name="Chen C."/>
            <person name="Bauer D."/>
            <person name="Andreopoulos W."/>
            <person name="Pangilinan J."/>
            <person name="LaButti K."/>
            <person name="Riley R."/>
            <person name="Lipzen A."/>
            <person name="Clum A."/>
            <person name="Drula E."/>
            <person name="Henrissat B."/>
            <person name="Kohler A."/>
            <person name="Grigoriev I.V."/>
            <person name="Martin F.M."/>
            <person name="Hacquard S."/>
        </authorList>
    </citation>
    <scope>NUCLEOTIDE SEQUENCE</scope>
    <source>
        <strain evidence="2">MPI-CAGE-CH-0243</strain>
    </source>
</reference>
<organism evidence="2 3">
    <name type="scientific">Dendryphion nanum</name>
    <dbReference type="NCBI Taxonomy" id="256645"/>
    <lineage>
        <taxon>Eukaryota</taxon>
        <taxon>Fungi</taxon>
        <taxon>Dikarya</taxon>
        <taxon>Ascomycota</taxon>
        <taxon>Pezizomycotina</taxon>
        <taxon>Dothideomycetes</taxon>
        <taxon>Pleosporomycetidae</taxon>
        <taxon>Pleosporales</taxon>
        <taxon>Torulaceae</taxon>
        <taxon>Dendryphion</taxon>
    </lineage>
</organism>
<evidence type="ECO:0000313" key="2">
    <source>
        <dbReference type="EMBL" id="KAH7115248.1"/>
    </source>
</evidence>
<evidence type="ECO:0000313" key="3">
    <source>
        <dbReference type="Proteomes" id="UP000700596"/>
    </source>
</evidence>
<protein>
    <submittedName>
        <fullName evidence="2">Uncharacterized protein</fullName>
    </submittedName>
</protein>
<proteinExistence type="predicted"/>
<keyword evidence="3" id="KW-1185">Reference proteome</keyword>
<accession>A0A9P9IBF1</accession>
<gene>
    <name evidence="2" type="ORF">B0J11DRAFT_594558</name>
</gene>
<sequence length="395" mass="43423">MEAVVASATQNAPTVEEGGAMEDVVNPSTIDAEATAAGKTVEMKGDASLHCTTVTRKYDNLPFQAQQQALKYNAAVYNEIAAMFPLLPIDQPFDMRGRDESSHEHVHPEMNRERPFQSIVHIQYANCNPVCIGHGVQGSQSVRVYLQMRSQYPCIMIRTSASFSKDVNLITVSVFGNNIPHRSDAEGNRLEDKLQLDIICGPKLEALVVSISDIAQDWKSWESKQNNSFALRFGLSSGKIQVAGATFECMAAIRKALNDGTFNHTNCEDSLLAVSTDGPVITVFFQQQHPLQMVAGYCHQISASTSHTPRKHNLSGKTLWVLTKNARIKGALSKVNACTINQSKEQEWPIVLWSFVTSIGSPCPVTNEHINLKFTSETATLRLGATRSGSIKSWI</sequence>
<evidence type="ECO:0000256" key="1">
    <source>
        <dbReference type="SAM" id="MobiDB-lite"/>
    </source>
</evidence>
<dbReference type="AlphaFoldDB" id="A0A9P9IBF1"/>